<accession>U1LXH8</accession>
<protein>
    <recommendedName>
        <fullName evidence="4">Permease</fullName>
    </recommendedName>
</protein>
<evidence type="ECO:0008006" key="4">
    <source>
        <dbReference type="Google" id="ProtNLM"/>
    </source>
</evidence>
<comment type="caution">
    <text evidence="2">The sequence shown here is derived from an EMBL/GenBank/DDBJ whole genome shotgun (WGS) entry which is preliminary data.</text>
</comment>
<keyword evidence="1" id="KW-1133">Transmembrane helix</keyword>
<gene>
    <name evidence="2" type="ORF">M467_08690</name>
</gene>
<keyword evidence="1" id="KW-0472">Membrane</keyword>
<proteinExistence type="predicted"/>
<reference evidence="2 3" key="1">
    <citation type="journal article" date="2013" name="Genome Announc.">
        <title>Draft Genome Sequence of Exiguobacterium pavilionensis Strain RW-2, with Wide Thermal, Salinity, and pH Tolerance, Isolated from Modern Freshwater Microbialites.</title>
        <authorList>
            <person name="White R.A.III."/>
            <person name="Grassa C.J."/>
            <person name="Suttle C.A."/>
        </authorList>
    </citation>
    <scope>NUCLEOTIDE SEQUENCE [LARGE SCALE GENOMIC DNA]</scope>
    <source>
        <strain evidence="2 3">RW-2</strain>
    </source>
</reference>
<feature type="transmembrane region" description="Helical" evidence="1">
    <location>
        <begin position="84"/>
        <end position="107"/>
    </location>
</feature>
<evidence type="ECO:0000256" key="1">
    <source>
        <dbReference type="SAM" id="Phobius"/>
    </source>
</evidence>
<name>U1LXH8_9BACL</name>
<evidence type="ECO:0000313" key="2">
    <source>
        <dbReference type="EMBL" id="ERG67354.1"/>
    </source>
</evidence>
<organism evidence="2 3">
    <name type="scientific">Exiguobacterium chiriqhucha RW-2</name>
    <dbReference type="NCBI Taxonomy" id="1345023"/>
    <lineage>
        <taxon>Bacteria</taxon>
        <taxon>Bacillati</taxon>
        <taxon>Bacillota</taxon>
        <taxon>Bacilli</taxon>
        <taxon>Bacillales</taxon>
        <taxon>Bacillales Family XII. Incertae Sedis</taxon>
        <taxon>Exiguobacterium</taxon>
    </lineage>
</organism>
<dbReference type="AlphaFoldDB" id="U1LXH8"/>
<dbReference type="Proteomes" id="UP000016464">
    <property type="component" value="Unassembled WGS sequence"/>
</dbReference>
<feature type="transmembrane region" description="Helical" evidence="1">
    <location>
        <begin position="54"/>
        <end position="72"/>
    </location>
</feature>
<feature type="transmembrane region" description="Helical" evidence="1">
    <location>
        <begin position="31"/>
        <end position="47"/>
    </location>
</feature>
<keyword evidence="1" id="KW-0812">Transmembrane</keyword>
<dbReference type="OrthoDB" id="2353960at2"/>
<dbReference type="STRING" id="1385984.GCA_000702565_00201"/>
<sequence length="118" mass="13517">MLGRIIFVAILCLPWGFFVTAADFLWGNALGYLLIPAIVWSSVWWFGRREMFPWLACGLIVSYVISTAMVWHVDGAWDYFFKPIGQSILVNVWTIVYASGVVLAYMYRRALQKARESA</sequence>
<dbReference type="RefSeq" id="WP_021065914.1">
    <property type="nucleotide sequence ID" value="NZ_ATCL01000014.1"/>
</dbReference>
<dbReference type="EMBL" id="ATCL01000014">
    <property type="protein sequence ID" value="ERG67354.1"/>
    <property type="molecule type" value="Genomic_DNA"/>
</dbReference>
<evidence type="ECO:0000313" key="3">
    <source>
        <dbReference type="Proteomes" id="UP000016464"/>
    </source>
</evidence>
<keyword evidence="3" id="KW-1185">Reference proteome</keyword>
<dbReference type="PATRIC" id="fig|1345023.5.peg.751"/>